<evidence type="ECO:0000313" key="2">
    <source>
        <dbReference type="Proteomes" id="UP000814128"/>
    </source>
</evidence>
<name>A0ACB8Q5E4_9AGAM</name>
<sequence>MSTPPRFLISPKVPPPVSANVPEAIQRLVIDGQSRPRAFRLRTCHPTHLFPPDCLAARLHVATLAYLVLRDLRAEGTADVSVSLEADPTGEPFLTAGPRLHPALSQASIQPIELLHELIPSCNQFIKSRLGLFAGKPFVLNLFHQLLTILPILSDQCIDEIGAGFGA</sequence>
<gene>
    <name evidence="1" type="ORF">K488DRAFT_91812</name>
</gene>
<comment type="caution">
    <text evidence="1">The sequence shown here is derived from an EMBL/GenBank/DDBJ whole genome shotgun (WGS) entry which is preliminary data.</text>
</comment>
<accession>A0ACB8Q5E4</accession>
<reference evidence="1" key="1">
    <citation type="submission" date="2021-02" db="EMBL/GenBank/DDBJ databases">
        <authorList>
            <consortium name="DOE Joint Genome Institute"/>
            <person name="Ahrendt S."/>
            <person name="Looney B.P."/>
            <person name="Miyauchi S."/>
            <person name="Morin E."/>
            <person name="Drula E."/>
            <person name="Courty P.E."/>
            <person name="Chicoki N."/>
            <person name="Fauchery L."/>
            <person name="Kohler A."/>
            <person name="Kuo A."/>
            <person name="Labutti K."/>
            <person name="Pangilinan J."/>
            <person name="Lipzen A."/>
            <person name="Riley R."/>
            <person name="Andreopoulos W."/>
            <person name="He G."/>
            <person name="Johnson J."/>
            <person name="Barry K.W."/>
            <person name="Grigoriev I.V."/>
            <person name="Nagy L."/>
            <person name="Hibbett D."/>
            <person name="Henrissat B."/>
            <person name="Matheny P.B."/>
            <person name="Labbe J."/>
            <person name="Martin F."/>
        </authorList>
    </citation>
    <scope>NUCLEOTIDE SEQUENCE</scope>
    <source>
        <strain evidence="1">EC-137</strain>
    </source>
</reference>
<organism evidence="1 2">
    <name type="scientific">Vararia minispora EC-137</name>
    <dbReference type="NCBI Taxonomy" id="1314806"/>
    <lineage>
        <taxon>Eukaryota</taxon>
        <taxon>Fungi</taxon>
        <taxon>Dikarya</taxon>
        <taxon>Basidiomycota</taxon>
        <taxon>Agaricomycotina</taxon>
        <taxon>Agaricomycetes</taxon>
        <taxon>Russulales</taxon>
        <taxon>Lachnocladiaceae</taxon>
        <taxon>Vararia</taxon>
    </lineage>
</organism>
<reference evidence="1" key="2">
    <citation type="journal article" date="2022" name="New Phytol.">
        <title>Evolutionary transition to the ectomycorrhizal habit in the genomes of a hyperdiverse lineage of mushroom-forming fungi.</title>
        <authorList>
            <person name="Looney B."/>
            <person name="Miyauchi S."/>
            <person name="Morin E."/>
            <person name="Drula E."/>
            <person name="Courty P.E."/>
            <person name="Kohler A."/>
            <person name="Kuo A."/>
            <person name="LaButti K."/>
            <person name="Pangilinan J."/>
            <person name="Lipzen A."/>
            <person name="Riley R."/>
            <person name="Andreopoulos W."/>
            <person name="He G."/>
            <person name="Johnson J."/>
            <person name="Nolan M."/>
            <person name="Tritt A."/>
            <person name="Barry K.W."/>
            <person name="Grigoriev I.V."/>
            <person name="Nagy L.G."/>
            <person name="Hibbett D."/>
            <person name="Henrissat B."/>
            <person name="Matheny P.B."/>
            <person name="Labbe J."/>
            <person name="Martin F.M."/>
        </authorList>
    </citation>
    <scope>NUCLEOTIDE SEQUENCE</scope>
    <source>
        <strain evidence="1">EC-137</strain>
    </source>
</reference>
<evidence type="ECO:0000313" key="1">
    <source>
        <dbReference type="EMBL" id="KAI0026826.1"/>
    </source>
</evidence>
<proteinExistence type="predicted"/>
<protein>
    <submittedName>
        <fullName evidence="1">Uncharacterized protein</fullName>
    </submittedName>
</protein>
<dbReference type="Proteomes" id="UP000814128">
    <property type="component" value="Unassembled WGS sequence"/>
</dbReference>
<dbReference type="EMBL" id="MU274163">
    <property type="protein sequence ID" value="KAI0026826.1"/>
    <property type="molecule type" value="Genomic_DNA"/>
</dbReference>
<keyword evidence="2" id="KW-1185">Reference proteome</keyword>